<accession>A8SI31</accession>
<evidence type="ECO:0000313" key="1">
    <source>
        <dbReference type="EMBL" id="EDP24856.1"/>
    </source>
</evidence>
<gene>
    <name evidence="1" type="ORF">PEPMIC_00006</name>
</gene>
<dbReference type="InterPro" id="IPR038300">
    <property type="entry name" value="SASP_sf_alpha/beta"/>
</dbReference>
<dbReference type="HOGENOM" id="CLU_2768676_0_0_9"/>
<dbReference type="InterPro" id="IPR001448">
    <property type="entry name" value="SASP_alpha/beta-type"/>
</dbReference>
<dbReference type="eggNOG" id="ENOG5033DJZ">
    <property type="taxonomic scope" value="Bacteria"/>
</dbReference>
<dbReference type="GO" id="GO:0003690">
    <property type="term" value="F:double-stranded DNA binding"/>
    <property type="evidence" value="ECO:0007669"/>
    <property type="project" value="InterPro"/>
</dbReference>
<dbReference type="Proteomes" id="UP000003162">
    <property type="component" value="Unassembled WGS sequence"/>
</dbReference>
<sequence length="78" mass="8596">MDKIDPNARVGLEEFKAEISKELGLDTTLDKSVDNTKNIFYAGKVGGLMTRKLVEMGEENLINKISPKVLGANKFPTI</sequence>
<dbReference type="AlphaFoldDB" id="A8SI31"/>
<proteinExistence type="predicted"/>
<name>A8SI31_9FIRM</name>
<protein>
    <submittedName>
        <fullName evidence="1">Small, acid-soluble spore protein, alpha/beta type</fullName>
    </submittedName>
</protein>
<dbReference type="Gene3D" id="6.10.10.80">
    <property type="entry name" value="Small, acid-soluble spore protein, alpha/beta type-like"/>
    <property type="match status" value="1"/>
</dbReference>
<dbReference type="EMBL" id="ABEE02000004">
    <property type="protein sequence ID" value="EDP24856.1"/>
    <property type="molecule type" value="Genomic_DNA"/>
</dbReference>
<organism evidence="1 2">
    <name type="scientific">Parvimonas micra ATCC 33270</name>
    <dbReference type="NCBI Taxonomy" id="411465"/>
    <lineage>
        <taxon>Bacteria</taxon>
        <taxon>Bacillati</taxon>
        <taxon>Bacillota</taxon>
        <taxon>Tissierellia</taxon>
        <taxon>Tissierellales</taxon>
        <taxon>Peptoniphilaceae</taxon>
        <taxon>Parvimonas</taxon>
    </lineage>
</organism>
<dbReference type="Pfam" id="PF00269">
    <property type="entry name" value="SASP"/>
    <property type="match status" value="1"/>
</dbReference>
<comment type="caution">
    <text evidence="1">The sequence shown here is derived from an EMBL/GenBank/DDBJ whole genome shotgun (WGS) entry which is preliminary data.</text>
</comment>
<reference evidence="1 2" key="2">
    <citation type="submission" date="2007-09" db="EMBL/GenBank/DDBJ databases">
        <authorList>
            <person name="Fulton L."/>
            <person name="Clifton S."/>
            <person name="Fulton B."/>
            <person name="Xu J."/>
            <person name="Minx P."/>
            <person name="Pepin K.H."/>
            <person name="Johnson M."/>
            <person name="Thiruvilangam P."/>
            <person name="Bhonagiri V."/>
            <person name="Nash W.E."/>
            <person name="Mardis E.R."/>
            <person name="Wilson R.K."/>
        </authorList>
    </citation>
    <scope>NUCLEOTIDE SEQUENCE [LARGE SCALE GENOMIC DNA]</scope>
    <source>
        <strain evidence="1 2">ATCC 33270</strain>
    </source>
</reference>
<dbReference type="RefSeq" id="WP_004831689.1">
    <property type="nucleotide sequence ID" value="NZ_DS483505.1"/>
</dbReference>
<evidence type="ECO:0000313" key="2">
    <source>
        <dbReference type="Proteomes" id="UP000003162"/>
    </source>
</evidence>
<dbReference type="GO" id="GO:0006265">
    <property type="term" value="P:DNA topological change"/>
    <property type="evidence" value="ECO:0007669"/>
    <property type="project" value="InterPro"/>
</dbReference>
<reference evidence="1 2" key="1">
    <citation type="submission" date="2007-09" db="EMBL/GenBank/DDBJ databases">
        <title>Draft genome sequence of Peptostreptococcus micros (ATCC 33270).</title>
        <authorList>
            <person name="Sudarsanam P."/>
            <person name="Ley R."/>
            <person name="Guruge J."/>
            <person name="Turnbaugh P.J."/>
            <person name="Mahowald M."/>
            <person name="Liep D."/>
            <person name="Gordon J."/>
        </authorList>
    </citation>
    <scope>NUCLEOTIDE SEQUENCE [LARGE SCALE GENOMIC DNA]</scope>
    <source>
        <strain evidence="1 2">ATCC 33270</strain>
    </source>
</reference>